<reference evidence="1" key="1">
    <citation type="submission" date="2018-05" db="EMBL/GenBank/DDBJ databases">
        <authorList>
            <person name="Lanie J.A."/>
            <person name="Ng W.-L."/>
            <person name="Kazmierczak K.M."/>
            <person name="Andrzejewski T.M."/>
            <person name="Davidsen T.M."/>
            <person name="Wayne K.J."/>
            <person name="Tettelin H."/>
            <person name="Glass J.I."/>
            <person name="Rusch D."/>
            <person name="Podicherti R."/>
            <person name="Tsui H.-C.T."/>
            <person name="Winkler M.E."/>
        </authorList>
    </citation>
    <scope>NUCLEOTIDE SEQUENCE</scope>
</reference>
<evidence type="ECO:0000313" key="1">
    <source>
        <dbReference type="EMBL" id="SVB81842.1"/>
    </source>
</evidence>
<dbReference type="Gene3D" id="2.60.120.620">
    <property type="entry name" value="q2cbj1_9rhob like domain"/>
    <property type="match status" value="1"/>
</dbReference>
<gene>
    <name evidence="1" type="ORF">METZ01_LOCUS234696</name>
</gene>
<protein>
    <submittedName>
        <fullName evidence="1">Uncharacterized protein</fullName>
    </submittedName>
</protein>
<dbReference type="AlphaFoldDB" id="A0A382H3U9"/>
<feature type="non-terminal residue" evidence="1">
    <location>
        <position position="118"/>
    </location>
</feature>
<dbReference type="SUPFAM" id="SSF51197">
    <property type="entry name" value="Clavaminate synthase-like"/>
    <property type="match status" value="1"/>
</dbReference>
<dbReference type="EMBL" id="UINC01058965">
    <property type="protein sequence ID" value="SVB81842.1"/>
    <property type="molecule type" value="Genomic_DNA"/>
</dbReference>
<accession>A0A382H3U9</accession>
<organism evidence="1">
    <name type="scientific">marine metagenome</name>
    <dbReference type="NCBI Taxonomy" id="408172"/>
    <lineage>
        <taxon>unclassified sequences</taxon>
        <taxon>metagenomes</taxon>
        <taxon>ecological metagenomes</taxon>
    </lineage>
</organism>
<sequence length="118" mass="13567">MTEREIQAVVREVTDEEVAFYHEYGWVMMKKLVDPDFSRQILHTAREWVDGDGSTAERPHVHLALEGVEPLRSFMFSERMANNATRLVDRKRLKGVDFPLCYRIDMLVRKGPGAAGST</sequence>
<proteinExistence type="predicted"/>
<name>A0A382H3U9_9ZZZZ</name>